<name>A0A016SP11_9BILA</name>
<comment type="caution">
    <text evidence="1">The sequence shown here is derived from an EMBL/GenBank/DDBJ whole genome shotgun (WGS) entry which is preliminary data.</text>
</comment>
<evidence type="ECO:0000313" key="1">
    <source>
        <dbReference type="EMBL" id="EYB92072.1"/>
    </source>
</evidence>
<dbReference type="Proteomes" id="UP000024635">
    <property type="component" value="Unassembled WGS sequence"/>
</dbReference>
<organism evidence="1 2">
    <name type="scientific">Ancylostoma ceylanicum</name>
    <dbReference type="NCBI Taxonomy" id="53326"/>
    <lineage>
        <taxon>Eukaryota</taxon>
        <taxon>Metazoa</taxon>
        <taxon>Ecdysozoa</taxon>
        <taxon>Nematoda</taxon>
        <taxon>Chromadorea</taxon>
        <taxon>Rhabditida</taxon>
        <taxon>Rhabditina</taxon>
        <taxon>Rhabditomorpha</taxon>
        <taxon>Strongyloidea</taxon>
        <taxon>Ancylostomatidae</taxon>
        <taxon>Ancylostomatinae</taxon>
        <taxon>Ancylostoma</taxon>
    </lineage>
</organism>
<dbReference type="AlphaFoldDB" id="A0A016SP11"/>
<dbReference type="EMBL" id="JARK01001534">
    <property type="protein sequence ID" value="EYB92072.1"/>
    <property type="molecule type" value="Genomic_DNA"/>
</dbReference>
<evidence type="ECO:0000313" key="2">
    <source>
        <dbReference type="Proteomes" id="UP000024635"/>
    </source>
</evidence>
<sequence length="86" mass="9995">MELKIGRRSRRTPRRDRAARACYLNPDSSFKVDALKDTGGHLLTLFQLQWHSYVSPQLRKLVYFSPSLLVRLNADRDAHMNRPITA</sequence>
<reference evidence="2" key="1">
    <citation type="journal article" date="2015" name="Nat. Genet.">
        <title>The genome and transcriptome of the zoonotic hookworm Ancylostoma ceylanicum identify infection-specific gene families.</title>
        <authorList>
            <person name="Schwarz E.M."/>
            <person name="Hu Y."/>
            <person name="Antoshechkin I."/>
            <person name="Miller M.M."/>
            <person name="Sternberg P.W."/>
            <person name="Aroian R.V."/>
        </authorList>
    </citation>
    <scope>NUCLEOTIDE SEQUENCE</scope>
    <source>
        <strain evidence="2">HY135</strain>
    </source>
</reference>
<accession>A0A016SP11</accession>
<protein>
    <submittedName>
        <fullName evidence="1">Uncharacterized protein</fullName>
    </submittedName>
</protein>
<keyword evidence="2" id="KW-1185">Reference proteome</keyword>
<proteinExistence type="predicted"/>
<gene>
    <name evidence="1" type="primary">Acey_s0198.g1620</name>
    <name evidence="1" type="ORF">Y032_0198g1620</name>
</gene>